<dbReference type="EMBL" id="LK054866">
    <property type="protein sequence ID" value="CDR71406.1"/>
    <property type="molecule type" value="Genomic_DNA"/>
</dbReference>
<feature type="transmembrane region" description="Helical" evidence="7">
    <location>
        <begin position="1860"/>
        <end position="1883"/>
    </location>
</feature>
<dbReference type="VEuPathDB" id="PiroplasmaDB:BBBOND_0000560"/>
<evidence type="ECO:0000256" key="6">
    <source>
        <dbReference type="SAM" id="MobiDB-lite"/>
    </source>
</evidence>
<dbReference type="GO" id="GO:0051231">
    <property type="term" value="P:spindle elongation"/>
    <property type="evidence" value="ECO:0007669"/>
    <property type="project" value="TreeGrafter"/>
</dbReference>
<evidence type="ECO:0000256" key="7">
    <source>
        <dbReference type="SAM" id="Phobius"/>
    </source>
</evidence>
<dbReference type="InterPro" id="IPR047149">
    <property type="entry name" value="KIF11-like"/>
</dbReference>
<keyword evidence="2" id="KW-0963">Cytoplasm</keyword>
<evidence type="ECO:0000256" key="4">
    <source>
        <dbReference type="ARBA" id="ARBA00023212"/>
    </source>
</evidence>
<feature type="coiled-coil region" evidence="5">
    <location>
        <begin position="251"/>
        <end position="285"/>
    </location>
</feature>
<evidence type="ECO:0000256" key="1">
    <source>
        <dbReference type="ARBA" id="ARBA00004245"/>
    </source>
</evidence>
<feature type="coiled-coil region" evidence="5">
    <location>
        <begin position="446"/>
        <end position="473"/>
    </location>
</feature>
<dbReference type="KEGG" id="bbig:BBBOND_0000560"/>
<keyword evidence="7" id="KW-1133">Transmembrane helix</keyword>
<dbReference type="GO" id="GO:0008574">
    <property type="term" value="F:plus-end-directed microtubule motor activity"/>
    <property type="evidence" value="ECO:0007669"/>
    <property type="project" value="TreeGrafter"/>
</dbReference>
<feature type="compositionally biased region" description="Basic and acidic residues" evidence="6">
    <location>
        <begin position="1"/>
        <end position="13"/>
    </location>
</feature>
<keyword evidence="7" id="KW-0812">Transmembrane</keyword>
<feature type="region of interest" description="Disordered" evidence="6">
    <location>
        <begin position="1"/>
        <end position="35"/>
    </location>
</feature>
<dbReference type="GO" id="GO:0090307">
    <property type="term" value="P:mitotic spindle assembly"/>
    <property type="evidence" value="ECO:0007669"/>
    <property type="project" value="TreeGrafter"/>
</dbReference>
<dbReference type="PANTHER" id="PTHR47970:SF12">
    <property type="entry name" value="KINESIN FAMILY MEMBER 11"/>
    <property type="match status" value="1"/>
</dbReference>
<evidence type="ECO:0000313" key="8">
    <source>
        <dbReference type="EMBL" id="CDR71406.1"/>
    </source>
</evidence>
<proteinExistence type="predicted"/>
<dbReference type="PANTHER" id="PTHR47970">
    <property type="entry name" value="KINESIN-LIKE PROTEIN KIF11"/>
    <property type="match status" value="1"/>
</dbReference>
<dbReference type="GO" id="GO:0005876">
    <property type="term" value="C:spindle microtubule"/>
    <property type="evidence" value="ECO:0007669"/>
    <property type="project" value="TreeGrafter"/>
</dbReference>
<dbReference type="RefSeq" id="XP_012770356.1">
    <property type="nucleotide sequence ID" value="XM_012914902.1"/>
</dbReference>
<evidence type="ECO:0000256" key="2">
    <source>
        <dbReference type="ARBA" id="ARBA00022490"/>
    </source>
</evidence>
<keyword evidence="7" id="KW-0472">Membrane</keyword>
<reference evidence="8" key="2">
    <citation type="submission" date="2014-06" db="EMBL/GenBank/DDBJ databases">
        <authorList>
            <person name="Aslett M."/>
            <person name="De Silva Nishadi"/>
        </authorList>
    </citation>
    <scope>NUCLEOTIDE SEQUENCE</scope>
    <source>
        <strain evidence="8">Bond</strain>
    </source>
</reference>
<organism evidence="8">
    <name type="scientific">Babesia bigemina</name>
    <dbReference type="NCBI Taxonomy" id="5866"/>
    <lineage>
        <taxon>Eukaryota</taxon>
        <taxon>Sar</taxon>
        <taxon>Alveolata</taxon>
        <taxon>Apicomplexa</taxon>
        <taxon>Aconoidasida</taxon>
        <taxon>Piroplasmida</taxon>
        <taxon>Babesiidae</taxon>
        <taxon>Babesia</taxon>
    </lineage>
</organism>
<evidence type="ECO:0008006" key="9">
    <source>
        <dbReference type="Google" id="ProtNLM"/>
    </source>
</evidence>
<gene>
    <name evidence="8" type="ORF">BBBOND_0000560</name>
</gene>
<feature type="coiled-coil region" evidence="5">
    <location>
        <begin position="45"/>
        <end position="79"/>
    </location>
</feature>
<keyword evidence="4" id="KW-0206">Cytoskeleton</keyword>
<reference evidence="8" key="1">
    <citation type="journal article" date="2014" name="Nucleic Acids Res.">
        <title>The evolutionary dynamics of variant antigen genes in Babesia reveal a history of genomic innovation underlying host-parasite interaction.</title>
        <authorList>
            <person name="Jackson A.P."/>
            <person name="Otto T.D."/>
            <person name="Darby A."/>
            <person name="Ramaprasad A."/>
            <person name="Xia D."/>
            <person name="Echaide I.E."/>
            <person name="Farber M."/>
            <person name="Gahlot S."/>
            <person name="Gamble J."/>
            <person name="Gupta D."/>
            <person name="Gupta Y."/>
            <person name="Jackson L."/>
            <person name="Malandrin L."/>
            <person name="Malas T.B."/>
            <person name="Moussa E."/>
            <person name="Nair M."/>
            <person name="Reid AJ."/>
            <person name="Sanders M."/>
            <person name="Sharma J."/>
            <person name="Tracey A."/>
            <person name="Quail M.A."/>
            <person name="Weir W."/>
            <person name="Wastling J.M."/>
            <person name="Hall N."/>
            <person name="Willadsen P."/>
            <person name="Lingelbach K."/>
            <person name="Shiels B."/>
            <person name="Tait A."/>
            <person name="Berriman M."/>
            <person name="Allred D.R."/>
            <person name="Pain A."/>
        </authorList>
    </citation>
    <scope>NUCLEOTIDE SEQUENCE</scope>
    <source>
        <strain evidence="8">Bond</strain>
    </source>
</reference>
<accession>A0A061BS74</accession>
<dbReference type="GeneID" id="24561633"/>
<sequence length="1922" mass="216358">MDRQIKEAKDAKNSVHPKTQIPITELEKQKQRCQNNHTYYRDGSKQKAYEDIEERQKQLEDLKSKLTKFTEELNKDGNNNILTHLCDGLQTFLGFDSDTKGYTGQGIVYSDLDRLCDAVMGFLSGVLKDVSEKQPYKVGKDILENIVTDFESKLSTGRKGFEVIETVAQRVREYNDTVSERSSEVRKKITDLDDEMTTIQDQIKKTYPTKEEKDAEPLADKIEKSKIEVTEMVEKCKKLAKTFKADLFNLKDKIKDLGHEANEQINKARDNVEREGQRLGRVQKNEKEQYEEMETKITSVLLVVKDKLNQEIRSQVNGLISLLNEKVKNILKECRHICRTLENYLLDLDKWMETAKTFIDNVIEKQVGAIKKEVDEAAKDRKPNHKKNLDTSISELEAGLKQRVTELDTWNKAAGSAVSAAKEKCKTIGDMVETKSAGSDKIHGLAKTMQEKADKLREAAKEVKKEIGQWVKAALTQVKEMDGKLKHDLGKLKEQINQKIGDYVRGYIKEVRSKVKSIEGDTRNPKSGLWGVKQKVKDYAETYKKFYQKNTGMVYQWIEQILESGAVDSYLTHYGTTERQNAKNKVKEKIAEVAETEVDTQPKAEGNVKATLNNIKDFLTNFAERVKIKLAGGEFTKFVDSVRKDTGIVMSEKSHLEAAVKIILRLVATAASKLANEINELALKQDKDSLGQYLDDALDVAGTLEQNLGDAFQSTNDHVGNVTSPALNDNIPKLIIAILNGELPAAKGDKVGEQVTLKNVKGFSQYNAYINQQNLNLTDPRAALTGVDDDTEGTLPAAIGDIERQVTSKLTAGDLASEIDKSTTFQSPFDQITTKLKEIAGLVDSATKTTTKVQGGQDSNDGIQQYLGALDEMRTGGGTVNLTAKGLESHAPVKGLETIKNDIGLLQTKNIENVKHNLNELCAAVRWAANEVNWFMREMKKGQIDEKLAGIRKQIDDLRVKEIQGTITLCTDFLQKATESGQVTIKALEKYVDEQVADAIKTLTTQAKKHYVSTLKTELQNFTARVQGHLTGLTTLIDKDLTIGYKGLMKTVQGVKFIVEHKKEAEFYTSGGTKLFDAIKNAVPPPPEQERPTKEHFKALVDAFEHYFNNIHGYVKEEISRLDKQYKQTLNYQLTHTESKYLEKLYTSRLNAAHTAINNLLDHINTSHRYNHELPALLDSLSSATATLAPESFARTTTPLLDGIGKGVEGFVSELEKAYNNRYDGGSDGIILVDARTTKVTDDGKKCAKVCLNVLSILYTELNTLVKHCQSSSRSEQINKLTNVGKFFLDQGYDVSDDGEQNGELQDDKRMTVFFIYKRLFGYDDNHIYKKDRFNQEIGPLKTLHDCLQTYYQVGHVATSSSKKTPCSIFEMLCWLSGLPCNTVYTELWRDAVSDLFVDPKKQTTEDDISMSFVSDEPLPAYPTSIECDAAQRAVKRLCSRSYDVLIKIVGYGNEHTTYAVDYCDNSLRLSYPSDPSQCLELLLDILRRLLPVFRFLHSQCKLETKHYGWSNCLYGKDILTGKSHCDKHPDDKQTDCLPRSPLQSYLSDTLPGHLPHNLTTMGCKSVCSNCPKGLPGQPCLTPLGFRGFSGSTKQGKELCKVLTKFLDNSNINTLFGLLPKPPSTLPEHFQFALSLANMLKNDGSRTNDVKTAFDKSINEVSIDLHKNSSKLTSALRNVYLNDHSHEGNAHHKANEADLYTLSKTTSCIQPNDMNIHCGPYLSSTCFDTYNYLAEKHSDLYLSWAVYLPWTFYNYLKSLLDAFQQIDCVNFGCTRCHCKPGGHGKEYNCKCNALVTCRGVISTFYSYGFTFGSASQLMHTDSRRYCRNFYNQICNVLKSQHFTKLFEECDNFIWTIREPFTYLVLALWSLSLFYLICVMIGRLDVLHIRSHLRIPSSHKITAQSLLAAAQVGRLAKISYLQP</sequence>
<evidence type="ECO:0000256" key="5">
    <source>
        <dbReference type="SAM" id="Coils"/>
    </source>
</evidence>
<name>A0A061BS74_BABBI</name>
<protein>
    <recommendedName>
        <fullName evidence="9">C3H1-type domain-containing protein</fullName>
    </recommendedName>
</protein>
<comment type="subcellular location">
    <subcellularLocation>
        <location evidence="1">Cytoplasm</location>
        <location evidence="1">Cytoskeleton</location>
    </subcellularLocation>
</comment>
<evidence type="ECO:0000256" key="3">
    <source>
        <dbReference type="ARBA" id="ARBA00023175"/>
    </source>
</evidence>
<keyword evidence="3" id="KW-0505">Motor protein</keyword>
<keyword evidence="5" id="KW-0175">Coiled coil</keyword>
<dbReference type="GO" id="GO:0072686">
    <property type="term" value="C:mitotic spindle"/>
    <property type="evidence" value="ECO:0007669"/>
    <property type="project" value="TreeGrafter"/>
</dbReference>